<dbReference type="AlphaFoldDB" id="E6PXY9"/>
<accession>E6PXY9</accession>
<proteinExistence type="predicted"/>
<gene>
    <name evidence="1" type="ORF">CARN3_0750</name>
</gene>
<evidence type="ECO:0000313" key="1">
    <source>
        <dbReference type="EMBL" id="CBH99798.1"/>
    </source>
</evidence>
<protein>
    <submittedName>
        <fullName evidence="1">Uncharacterized protein</fullName>
    </submittedName>
</protein>
<reference evidence="1" key="1">
    <citation type="submission" date="2009-10" db="EMBL/GenBank/DDBJ databases">
        <title>Diversity of trophic interactions inside an arsenic-rich microbial ecosystem.</title>
        <authorList>
            <person name="Bertin P.N."/>
            <person name="Heinrich-Salmeron A."/>
            <person name="Pelletier E."/>
            <person name="Goulhen-Chollet F."/>
            <person name="Arsene-Ploetze F."/>
            <person name="Gallien S."/>
            <person name="Calteau A."/>
            <person name="Vallenet D."/>
            <person name="Casiot C."/>
            <person name="Chane-Woon-Ming B."/>
            <person name="Giloteaux L."/>
            <person name="Barakat M."/>
            <person name="Bonnefoy V."/>
            <person name="Bruneel O."/>
            <person name="Chandler M."/>
            <person name="Cleiss J."/>
            <person name="Duran R."/>
            <person name="Elbaz-Poulichet F."/>
            <person name="Fonknechten N."/>
            <person name="Lauga B."/>
            <person name="Mornico D."/>
            <person name="Ortet P."/>
            <person name="Schaeffer C."/>
            <person name="Siguier P."/>
            <person name="Alexander Thil Smith A."/>
            <person name="Van Dorsselaer A."/>
            <person name="Weissenbach J."/>
            <person name="Medigue C."/>
            <person name="Le Paslier D."/>
        </authorList>
    </citation>
    <scope>NUCLEOTIDE SEQUENCE</scope>
</reference>
<sequence>MPTCSAQGVNINVSRFQRAVDRAKGKYYRSSQASSELCVGFTGDSRREHRFLTPPQLLCNRSLSHRNVTVRSLYKLSPFGYSFDV</sequence>
<comment type="caution">
    <text evidence="1">The sequence shown here is derived from an EMBL/GenBank/DDBJ whole genome shotgun (WGS) entry which is preliminary data.</text>
</comment>
<name>E6PXY9_9ZZZZ</name>
<dbReference type="EMBL" id="CABN01000051">
    <property type="protein sequence ID" value="CBH99798.1"/>
    <property type="molecule type" value="Genomic_DNA"/>
</dbReference>
<organism evidence="1">
    <name type="scientific">mine drainage metagenome</name>
    <dbReference type="NCBI Taxonomy" id="410659"/>
    <lineage>
        <taxon>unclassified sequences</taxon>
        <taxon>metagenomes</taxon>
        <taxon>ecological metagenomes</taxon>
    </lineage>
</organism>